<organism evidence="6 7">
    <name type="scientific">Clathrospora elynae</name>
    <dbReference type="NCBI Taxonomy" id="706981"/>
    <lineage>
        <taxon>Eukaryota</taxon>
        <taxon>Fungi</taxon>
        <taxon>Dikarya</taxon>
        <taxon>Ascomycota</taxon>
        <taxon>Pezizomycotina</taxon>
        <taxon>Dothideomycetes</taxon>
        <taxon>Pleosporomycetidae</taxon>
        <taxon>Pleosporales</taxon>
        <taxon>Diademaceae</taxon>
        <taxon>Clathrospora</taxon>
    </lineage>
</organism>
<protein>
    <submittedName>
        <fullName evidence="6">Tropinone reductase 1</fullName>
    </submittedName>
</protein>
<dbReference type="SUPFAM" id="SSF51735">
    <property type="entry name" value="NAD(P)-binding Rossmann-fold domains"/>
    <property type="match status" value="1"/>
</dbReference>
<dbReference type="Pfam" id="PF13561">
    <property type="entry name" value="adh_short_C2"/>
    <property type="match status" value="1"/>
</dbReference>
<dbReference type="SMART" id="SM00822">
    <property type="entry name" value="PKS_KR"/>
    <property type="match status" value="1"/>
</dbReference>
<dbReference type="InterPro" id="IPR036291">
    <property type="entry name" value="NAD(P)-bd_dom_sf"/>
</dbReference>
<dbReference type="InterPro" id="IPR057326">
    <property type="entry name" value="KR_dom"/>
</dbReference>
<dbReference type="EMBL" id="ML976039">
    <property type="protein sequence ID" value="KAF1942124.1"/>
    <property type="molecule type" value="Genomic_DNA"/>
</dbReference>
<keyword evidence="7" id="KW-1185">Reference proteome</keyword>
<dbReference type="PROSITE" id="PS00061">
    <property type="entry name" value="ADH_SHORT"/>
    <property type="match status" value="1"/>
</dbReference>
<comment type="similarity">
    <text evidence="1">Belongs to the short-chain dehydrogenases/reductases (SDR) family.</text>
</comment>
<feature type="compositionally biased region" description="Polar residues" evidence="4">
    <location>
        <begin position="11"/>
        <end position="21"/>
    </location>
</feature>
<feature type="region of interest" description="Disordered" evidence="4">
    <location>
        <begin position="1"/>
        <end position="30"/>
    </location>
</feature>
<evidence type="ECO:0000256" key="1">
    <source>
        <dbReference type="ARBA" id="ARBA00006484"/>
    </source>
</evidence>
<dbReference type="Gene3D" id="3.40.50.720">
    <property type="entry name" value="NAD(P)-binding Rossmann-like Domain"/>
    <property type="match status" value="1"/>
</dbReference>
<sequence>MSDKGPVTAYPATSITSQSQSGGPGLDAKTEQKAEWSRLEFWDENQKPYLKEYEGRGLLQGKAALITGGDSGIGRAVAILFAREGADVTIVYLPEEEEDAQYVKKKVEEAGRKAHLIQGNLRERTECEKAVEGHMKVFGKLNVLVNNAAMQEMCTDIKEIDLDITEKTFQTNVISMFAMSKYALKHMKRGDCIVNSASVASYMSNPSLLDYASTKGAIVTFTRGLAQQQAPNGIRVNAVAPGIIWTPLQAATKNAPAESMDSLGVGACPLNRPGMPVEMATFYVHLASPLGSYCTGEVLHGSGGIEMQG</sequence>
<dbReference type="PRINTS" id="PR00080">
    <property type="entry name" value="SDRFAMILY"/>
</dbReference>
<evidence type="ECO:0000313" key="6">
    <source>
        <dbReference type="EMBL" id="KAF1942124.1"/>
    </source>
</evidence>
<reference evidence="6" key="1">
    <citation type="journal article" date="2020" name="Stud. Mycol.">
        <title>101 Dothideomycetes genomes: a test case for predicting lifestyles and emergence of pathogens.</title>
        <authorList>
            <person name="Haridas S."/>
            <person name="Albert R."/>
            <person name="Binder M."/>
            <person name="Bloem J."/>
            <person name="Labutti K."/>
            <person name="Salamov A."/>
            <person name="Andreopoulos B."/>
            <person name="Baker S."/>
            <person name="Barry K."/>
            <person name="Bills G."/>
            <person name="Bluhm B."/>
            <person name="Cannon C."/>
            <person name="Castanera R."/>
            <person name="Culley D."/>
            <person name="Daum C."/>
            <person name="Ezra D."/>
            <person name="Gonzalez J."/>
            <person name="Henrissat B."/>
            <person name="Kuo A."/>
            <person name="Liang C."/>
            <person name="Lipzen A."/>
            <person name="Lutzoni F."/>
            <person name="Magnuson J."/>
            <person name="Mondo S."/>
            <person name="Nolan M."/>
            <person name="Ohm R."/>
            <person name="Pangilinan J."/>
            <person name="Park H.-J."/>
            <person name="Ramirez L."/>
            <person name="Alfaro M."/>
            <person name="Sun H."/>
            <person name="Tritt A."/>
            <person name="Yoshinaga Y."/>
            <person name="Zwiers L.-H."/>
            <person name="Turgeon B."/>
            <person name="Goodwin S."/>
            <person name="Spatafora J."/>
            <person name="Crous P."/>
            <person name="Grigoriev I."/>
        </authorList>
    </citation>
    <scope>NUCLEOTIDE SEQUENCE</scope>
    <source>
        <strain evidence="6">CBS 161.51</strain>
    </source>
</reference>
<name>A0A6A5SQZ6_9PLEO</name>
<gene>
    <name evidence="6" type="ORF">EJ02DRAFT_434316</name>
</gene>
<evidence type="ECO:0000256" key="2">
    <source>
        <dbReference type="ARBA" id="ARBA00022857"/>
    </source>
</evidence>
<dbReference type="PANTHER" id="PTHR48107:SF16">
    <property type="entry name" value="NADPH-DEPENDENT ALDEHYDE REDUCTASE 1, CHLOROPLASTIC"/>
    <property type="match status" value="1"/>
</dbReference>
<dbReference type="PRINTS" id="PR00081">
    <property type="entry name" value="GDHRDH"/>
</dbReference>
<evidence type="ECO:0000259" key="5">
    <source>
        <dbReference type="SMART" id="SM00822"/>
    </source>
</evidence>
<dbReference type="Proteomes" id="UP000800038">
    <property type="component" value="Unassembled WGS sequence"/>
</dbReference>
<dbReference type="InterPro" id="IPR002347">
    <property type="entry name" value="SDR_fam"/>
</dbReference>
<dbReference type="OrthoDB" id="47007at2759"/>
<proteinExistence type="inferred from homology"/>
<evidence type="ECO:0000313" key="7">
    <source>
        <dbReference type="Proteomes" id="UP000800038"/>
    </source>
</evidence>
<evidence type="ECO:0000256" key="4">
    <source>
        <dbReference type="SAM" id="MobiDB-lite"/>
    </source>
</evidence>
<keyword evidence="2" id="KW-0521">NADP</keyword>
<dbReference type="PANTHER" id="PTHR48107">
    <property type="entry name" value="NADPH-DEPENDENT ALDEHYDE REDUCTASE-LIKE PROTEIN, CHLOROPLASTIC-RELATED"/>
    <property type="match status" value="1"/>
</dbReference>
<feature type="domain" description="Ketoreductase" evidence="5">
    <location>
        <begin position="62"/>
        <end position="242"/>
    </location>
</feature>
<dbReference type="InterPro" id="IPR020904">
    <property type="entry name" value="Sc_DH/Rdtase_CS"/>
</dbReference>
<keyword evidence="3" id="KW-0560">Oxidoreductase</keyword>
<dbReference type="GO" id="GO:0016614">
    <property type="term" value="F:oxidoreductase activity, acting on CH-OH group of donors"/>
    <property type="evidence" value="ECO:0007669"/>
    <property type="project" value="UniProtKB-ARBA"/>
</dbReference>
<dbReference type="FunFam" id="3.40.50.720:FF:000084">
    <property type="entry name" value="Short-chain dehydrogenase reductase"/>
    <property type="match status" value="1"/>
</dbReference>
<accession>A0A6A5SQZ6</accession>
<dbReference type="AlphaFoldDB" id="A0A6A5SQZ6"/>
<evidence type="ECO:0000256" key="3">
    <source>
        <dbReference type="ARBA" id="ARBA00023002"/>
    </source>
</evidence>